<sequence>MEENIVMEESNRIQTRRSSRSTRSASPVMAVTVTTAEEVSSPVSSVGEGTISTTLNEGRVTRSQSVESSGYETADSRKRKRKAKTTNSQHKKRADSYQPSSHTLKSVNNNNNPATLSTSSKQSTGTGGEDIERETRTSTQRVSKEARDAKKAQRDIIIRERLNELDKLEKAVKDGSHSEYHKLLSDIEQKRTKMLFVAEMRRSLAEGNVVNFFNAQKNAAYSQYYWDKLALRRSMIQHVQHKINTLEQEYYSNHVQSSLDDEHFLPRSLTLGLTEQEAENDVEWAKQDPHEEENQHHPSYPSQAQHTSPPSYYHSSPPPTTQPHAHSHGHAHTQAQVTSITSSSSQAQPTKNKRESPPLDMLASLADRQYHKDFKEETTEKSFTLPPLNPWRFDQRPTLPT</sequence>
<keyword evidence="8" id="KW-1185">Reference proteome</keyword>
<dbReference type="GO" id="GO:0005654">
    <property type="term" value="C:nucleoplasm"/>
    <property type="evidence" value="ECO:0007669"/>
    <property type="project" value="UniProtKB-ARBA"/>
</dbReference>
<comment type="subcellular location">
    <subcellularLocation>
        <location evidence="1">Nucleus</location>
    </subcellularLocation>
</comment>
<keyword evidence="3" id="KW-0805">Transcription regulation</keyword>
<evidence type="ECO:0000313" key="8">
    <source>
        <dbReference type="Proteomes" id="UP000603453"/>
    </source>
</evidence>
<feature type="region of interest" description="Disordered" evidence="6">
    <location>
        <begin position="1"/>
        <end position="152"/>
    </location>
</feature>
<reference evidence="7" key="1">
    <citation type="submission" date="2020-12" db="EMBL/GenBank/DDBJ databases">
        <title>Metabolic potential, ecology and presence of endohyphal bacteria is reflected in genomic diversity of Mucoromycotina.</title>
        <authorList>
            <person name="Muszewska A."/>
            <person name="Okrasinska A."/>
            <person name="Steczkiewicz K."/>
            <person name="Drgas O."/>
            <person name="Orlowska M."/>
            <person name="Perlinska-Lenart U."/>
            <person name="Aleksandrzak-Piekarczyk T."/>
            <person name="Szatraj K."/>
            <person name="Zielenkiewicz U."/>
            <person name="Pilsyk S."/>
            <person name="Malc E."/>
            <person name="Mieczkowski P."/>
            <person name="Kruszewska J.S."/>
            <person name="Biernat P."/>
            <person name="Pawlowska J."/>
        </authorList>
    </citation>
    <scope>NUCLEOTIDE SEQUENCE</scope>
    <source>
        <strain evidence="7">WA0000017839</strain>
    </source>
</reference>
<comment type="caution">
    <text evidence="7">The sequence shown here is derived from an EMBL/GenBank/DDBJ whole genome shotgun (WGS) entry which is preliminary data.</text>
</comment>
<evidence type="ECO:0000256" key="2">
    <source>
        <dbReference type="ARBA" id="ARBA00022491"/>
    </source>
</evidence>
<feature type="compositionally biased region" description="Basic and acidic residues" evidence="6">
    <location>
        <begin position="368"/>
        <end position="380"/>
    </location>
</feature>
<feature type="compositionally biased region" description="Polar residues" evidence="6">
    <location>
        <begin position="333"/>
        <end position="350"/>
    </location>
</feature>
<feature type="compositionally biased region" description="Low complexity" evidence="6">
    <location>
        <begin position="115"/>
        <end position="124"/>
    </location>
</feature>
<proteinExistence type="predicted"/>
<protein>
    <submittedName>
        <fullName evidence="7">Uncharacterized protein</fullName>
    </submittedName>
</protein>
<evidence type="ECO:0000256" key="4">
    <source>
        <dbReference type="ARBA" id="ARBA00023163"/>
    </source>
</evidence>
<evidence type="ECO:0000256" key="3">
    <source>
        <dbReference type="ARBA" id="ARBA00023015"/>
    </source>
</evidence>
<keyword evidence="5" id="KW-0539">Nucleus</keyword>
<dbReference type="SMART" id="SM01401">
    <property type="entry name" value="Sds3"/>
    <property type="match status" value="1"/>
</dbReference>
<organism evidence="7 8">
    <name type="scientific">Mucor saturninus</name>
    <dbReference type="NCBI Taxonomy" id="64648"/>
    <lineage>
        <taxon>Eukaryota</taxon>
        <taxon>Fungi</taxon>
        <taxon>Fungi incertae sedis</taxon>
        <taxon>Mucoromycota</taxon>
        <taxon>Mucoromycotina</taxon>
        <taxon>Mucoromycetes</taxon>
        <taxon>Mucorales</taxon>
        <taxon>Mucorineae</taxon>
        <taxon>Mucoraceae</taxon>
        <taxon>Mucor</taxon>
    </lineage>
</organism>
<accession>A0A8H7QS08</accession>
<name>A0A8H7QS08_9FUNG</name>
<evidence type="ECO:0000313" key="7">
    <source>
        <dbReference type="EMBL" id="KAG2196693.1"/>
    </source>
</evidence>
<evidence type="ECO:0000256" key="1">
    <source>
        <dbReference type="ARBA" id="ARBA00004123"/>
    </source>
</evidence>
<dbReference type="Pfam" id="PF08598">
    <property type="entry name" value="Sds3"/>
    <property type="match status" value="1"/>
</dbReference>
<evidence type="ECO:0000256" key="5">
    <source>
        <dbReference type="ARBA" id="ARBA00023242"/>
    </source>
</evidence>
<dbReference type="Proteomes" id="UP000603453">
    <property type="component" value="Unassembled WGS sequence"/>
</dbReference>
<keyword evidence="4" id="KW-0804">Transcription</keyword>
<dbReference type="InterPro" id="IPR013907">
    <property type="entry name" value="Sds3"/>
</dbReference>
<dbReference type="GO" id="GO:0010468">
    <property type="term" value="P:regulation of gene expression"/>
    <property type="evidence" value="ECO:0007669"/>
    <property type="project" value="UniProtKB-ARBA"/>
</dbReference>
<evidence type="ECO:0000256" key="6">
    <source>
        <dbReference type="SAM" id="MobiDB-lite"/>
    </source>
</evidence>
<feature type="region of interest" description="Disordered" evidence="6">
    <location>
        <begin position="276"/>
        <end position="401"/>
    </location>
</feature>
<gene>
    <name evidence="7" type="ORF">INT47_009603</name>
</gene>
<feature type="compositionally biased region" description="Polar residues" evidence="6">
    <location>
        <begin position="97"/>
        <end position="114"/>
    </location>
</feature>
<dbReference type="EMBL" id="JAEPRD010000141">
    <property type="protein sequence ID" value="KAG2196693.1"/>
    <property type="molecule type" value="Genomic_DNA"/>
</dbReference>
<feature type="compositionally biased region" description="Basic residues" evidence="6">
    <location>
        <begin position="77"/>
        <end position="93"/>
    </location>
</feature>
<feature type="compositionally biased region" description="Basic and acidic residues" evidence="6">
    <location>
        <begin position="142"/>
        <end position="152"/>
    </location>
</feature>
<feature type="compositionally biased region" description="Polar residues" evidence="6">
    <location>
        <begin position="51"/>
        <end position="71"/>
    </location>
</feature>
<feature type="compositionally biased region" description="Low complexity" evidence="6">
    <location>
        <begin position="21"/>
        <end position="50"/>
    </location>
</feature>
<dbReference type="AlphaFoldDB" id="A0A8H7QS08"/>
<dbReference type="OrthoDB" id="2442703at2759"/>
<keyword evidence="2" id="KW-0678">Repressor</keyword>
<feature type="compositionally biased region" description="Low complexity" evidence="6">
    <location>
        <begin position="305"/>
        <end position="315"/>
    </location>
</feature>
<feature type="compositionally biased region" description="Basic and acidic residues" evidence="6">
    <location>
        <begin position="283"/>
        <end position="296"/>
    </location>
</feature>